<dbReference type="RefSeq" id="WP_204684739.1">
    <property type="nucleotide sequence ID" value="NZ_JACJLU010000002.1"/>
</dbReference>
<sequence>MNRHEQRVIAMKSIYQNLLLGKDIRRAVYDLTQGQNEVDEFLYALTIELIENKDAYIMQINQSLREDWTFDRLSLLEQSILLISYQELKQVKTARAVVINEAITLAKEYCDDSSYKLINGVLDRL</sequence>
<evidence type="ECO:0000256" key="1">
    <source>
        <dbReference type="ARBA" id="ARBA00005952"/>
    </source>
</evidence>
<proteinExistence type="inferred from homology"/>
<protein>
    <submittedName>
        <fullName evidence="7">Transcription antitermination factor NusB</fullName>
    </submittedName>
</protein>
<accession>A0ABS2FLV3</accession>
<dbReference type="EMBL" id="JACJLU010000002">
    <property type="protein sequence ID" value="MBM6830902.1"/>
    <property type="molecule type" value="Genomic_DNA"/>
</dbReference>
<dbReference type="Gene3D" id="1.10.940.10">
    <property type="entry name" value="NusB-like"/>
    <property type="match status" value="1"/>
</dbReference>
<evidence type="ECO:0000256" key="5">
    <source>
        <dbReference type="ARBA" id="ARBA00023163"/>
    </source>
</evidence>
<organism evidence="7 8">
    <name type="scientific">Faecalicoccus acidiformans</name>
    <dbReference type="NCBI Taxonomy" id="915173"/>
    <lineage>
        <taxon>Bacteria</taxon>
        <taxon>Bacillati</taxon>
        <taxon>Bacillota</taxon>
        <taxon>Erysipelotrichia</taxon>
        <taxon>Erysipelotrichales</taxon>
        <taxon>Erysipelotrichaceae</taxon>
        <taxon>Faecalicoccus</taxon>
    </lineage>
</organism>
<feature type="domain" description="NusB/RsmB/TIM44" evidence="6">
    <location>
        <begin position="5"/>
        <end position="124"/>
    </location>
</feature>
<dbReference type="PANTHER" id="PTHR11078:SF3">
    <property type="entry name" value="ANTITERMINATION NUSB DOMAIN-CONTAINING PROTEIN"/>
    <property type="match status" value="1"/>
</dbReference>
<keyword evidence="4" id="KW-0805">Transcription regulation</keyword>
<dbReference type="InterPro" id="IPR011605">
    <property type="entry name" value="NusB_fam"/>
</dbReference>
<dbReference type="SUPFAM" id="SSF48013">
    <property type="entry name" value="NusB-like"/>
    <property type="match status" value="1"/>
</dbReference>
<keyword evidence="2" id="KW-0889">Transcription antitermination</keyword>
<dbReference type="InterPro" id="IPR035926">
    <property type="entry name" value="NusB-like_sf"/>
</dbReference>
<dbReference type="InterPro" id="IPR006027">
    <property type="entry name" value="NusB_RsmB_TIM44"/>
</dbReference>
<reference evidence="7 8" key="1">
    <citation type="journal article" date="2021" name="Sci. Rep.">
        <title>The distribution of antibiotic resistance genes in chicken gut microbiota commensals.</title>
        <authorList>
            <person name="Juricova H."/>
            <person name="Matiasovicova J."/>
            <person name="Kubasova T."/>
            <person name="Cejkova D."/>
            <person name="Rychlik I."/>
        </authorList>
    </citation>
    <scope>NUCLEOTIDE SEQUENCE [LARGE SCALE GENOMIC DNA]</scope>
    <source>
        <strain evidence="7 8">An423</strain>
    </source>
</reference>
<evidence type="ECO:0000313" key="8">
    <source>
        <dbReference type="Proteomes" id="UP000775500"/>
    </source>
</evidence>
<dbReference type="NCBIfam" id="TIGR01951">
    <property type="entry name" value="nusB"/>
    <property type="match status" value="1"/>
</dbReference>
<dbReference type="PANTHER" id="PTHR11078">
    <property type="entry name" value="N UTILIZATION SUBSTANCE PROTEIN B-RELATED"/>
    <property type="match status" value="1"/>
</dbReference>
<comment type="similarity">
    <text evidence="1">Belongs to the NusB family.</text>
</comment>
<gene>
    <name evidence="7" type="primary">nusB</name>
    <name evidence="7" type="ORF">H5982_02115</name>
</gene>
<dbReference type="Pfam" id="PF01029">
    <property type="entry name" value="NusB"/>
    <property type="match status" value="1"/>
</dbReference>
<keyword evidence="5" id="KW-0804">Transcription</keyword>
<keyword evidence="3" id="KW-0694">RNA-binding</keyword>
<evidence type="ECO:0000256" key="2">
    <source>
        <dbReference type="ARBA" id="ARBA00022814"/>
    </source>
</evidence>
<evidence type="ECO:0000256" key="3">
    <source>
        <dbReference type="ARBA" id="ARBA00022884"/>
    </source>
</evidence>
<evidence type="ECO:0000259" key="6">
    <source>
        <dbReference type="Pfam" id="PF01029"/>
    </source>
</evidence>
<comment type="caution">
    <text evidence="7">The sequence shown here is derived from an EMBL/GenBank/DDBJ whole genome shotgun (WGS) entry which is preliminary data.</text>
</comment>
<keyword evidence="8" id="KW-1185">Reference proteome</keyword>
<dbReference type="Proteomes" id="UP000775500">
    <property type="component" value="Unassembled WGS sequence"/>
</dbReference>
<evidence type="ECO:0000313" key="7">
    <source>
        <dbReference type="EMBL" id="MBM6830902.1"/>
    </source>
</evidence>
<name>A0ABS2FLV3_9FIRM</name>
<evidence type="ECO:0000256" key="4">
    <source>
        <dbReference type="ARBA" id="ARBA00023015"/>
    </source>
</evidence>